<dbReference type="EMBL" id="RCMV01000105">
    <property type="protein sequence ID" value="KAG3224627.1"/>
    <property type="molecule type" value="Genomic_DNA"/>
</dbReference>
<protein>
    <submittedName>
        <fullName evidence="5">Uncharacterized protein</fullName>
    </submittedName>
</protein>
<reference evidence="1" key="2">
    <citation type="submission" date="2018-10" db="EMBL/GenBank/DDBJ databases">
        <title>Effector identification in a new, highly contiguous assembly of the strawberry crown rot pathogen Phytophthora cactorum.</title>
        <authorList>
            <person name="Armitage A.D."/>
            <person name="Nellist C.F."/>
            <person name="Bates H."/>
            <person name="Vickerstaff R.J."/>
            <person name="Harrison R.J."/>
        </authorList>
    </citation>
    <scope>NUCLEOTIDE SEQUENCE</scope>
    <source>
        <strain evidence="1">15-7</strain>
        <strain evidence="2">4040</strain>
        <strain evidence="3">P415</strain>
        <strain evidence="4">P421</strain>
    </source>
</reference>
<gene>
    <name evidence="5" type="ORF">PC110_g9909</name>
    <name evidence="1" type="ORF">PC113_g8157</name>
    <name evidence="2" type="ORF">PC117_g8143</name>
    <name evidence="3" type="ORF">PC118_g4244</name>
    <name evidence="4" type="ORF">PC129_g4701</name>
</gene>
<comment type="caution">
    <text evidence="5">The sequence shown here is derived from an EMBL/GenBank/DDBJ whole genome shotgun (WGS) entry which is preliminary data.</text>
</comment>
<dbReference type="VEuPathDB" id="FungiDB:PC110_g9909"/>
<dbReference type="Proteomes" id="UP000251314">
    <property type="component" value="Unassembled WGS sequence"/>
</dbReference>
<evidence type="ECO:0000313" key="1">
    <source>
        <dbReference type="EMBL" id="KAG2860321.1"/>
    </source>
</evidence>
<evidence type="ECO:0000313" key="4">
    <source>
        <dbReference type="EMBL" id="KAG3224627.1"/>
    </source>
</evidence>
<reference evidence="5 6" key="1">
    <citation type="submission" date="2018-01" db="EMBL/GenBank/DDBJ databases">
        <title>Draft genome of the strawberry crown rot pathogen Phytophthora cactorum.</title>
        <authorList>
            <person name="Armitage A.D."/>
            <person name="Lysoe E."/>
            <person name="Nellist C.F."/>
            <person name="Harrison R.J."/>
            <person name="Brurberg M.B."/>
        </authorList>
    </citation>
    <scope>NUCLEOTIDE SEQUENCE [LARGE SCALE GENOMIC DNA]</scope>
    <source>
        <strain evidence="5 6">10300</strain>
    </source>
</reference>
<dbReference type="EMBL" id="MJFZ01000226">
    <property type="protein sequence ID" value="RAW33763.1"/>
    <property type="molecule type" value="Genomic_DNA"/>
</dbReference>
<dbReference type="Proteomes" id="UP000735874">
    <property type="component" value="Unassembled WGS sequence"/>
</dbReference>
<evidence type="ECO:0000313" key="6">
    <source>
        <dbReference type="Proteomes" id="UP000251314"/>
    </source>
</evidence>
<organism evidence="5 6">
    <name type="scientific">Phytophthora cactorum</name>
    <dbReference type="NCBI Taxonomy" id="29920"/>
    <lineage>
        <taxon>Eukaryota</taxon>
        <taxon>Sar</taxon>
        <taxon>Stramenopiles</taxon>
        <taxon>Oomycota</taxon>
        <taxon>Peronosporomycetes</taxon>
        <taxon>Peronosporales</taxon>
        <taxon>Peronosporaceae</taxon>
        <taxon>Phytophthora</taxon>
    </lineage>
</organism>
<dbReference type="Proteomes" id="UP000697107">
    <property type="component" value="Unassembled WGS sequence"/>
</dbReference>
<dbReference type="EMBL" id="RCMK01000173">
    <property type="protein sequence ID" value="KAG2945830.1"/>
    <property type="molecule type" value="Genomic_DNA"/>
</dbReference>
<dbReference type="EMBL" id="RCMG01000187">
    <property type="protein sequence ID" value="KAG2860321.1"/>
    <property type="molecule type" value="Genomic_DNA"/>
</dbReference>
<dbReference type="Proteomes" id="UP000736787">
    <property type="component" value="Unassembled WGS sequence"/>
</dbReference>
<dbReference type="AlphaFoldDB" id="A0A329SA73"/>
<name>A0A329SA73_9STRA</name>
<evidence type="ECO:0000313" key="3">
    <source>
        <dbReference type="EMBL" id="KAG2992995.1"/>
    </source>
</evidence>
<evidence type="ECO:0000313" key="2">
    <source>
        <dbReference type="EMBL" id="KAG2945830.1"/>
    </source>
</evidence>
<sequence length="71" mass="8200">MFKREIIDPRTKLDPKFESIILESQRTIKSKSAVTASPARENWQHQDCFVQLQATCVRESEHARLKAGSRT</sequence>
<keyword evidence="6" id="KW-1185">Reference proteome</keyword>
<proteinExistence type="predicted"/>
<dbReference type="Proteomes" id="UP000760860">
    <property type="component" value="Unassembled WGS sequence"/>
</dbReference>
<accession>A0A329SA73</accession>
<dbReference type="EMBL" id="RCML01000078">
    <property type="protein sequence ID" value="KAG2992995.1"/>
    <property type="molecule type" value="Genomic_DNA"/>
</dbReference>
<evidence type="ECO:0000313" key="5">
    <source>
        <dbReference type="EMBL" id="RAW33763.1"/>
    </source>
</evidence>